<keyword evidence="3" id="KW-0732">Signal</keyword>
<feature type="region of interest" description="Disordered" evidence="1">
    <location>
        <begin position="28"/>
        <end position="47"/>
    </location>
</feature>
<reference evidence="4" key="2">
    <citation type="submission" date="2017-02" db="EMBL/GenBank/DDBJ databases">
        <title>WGS assembly of Sorghum bicolor.</title>
        <authorList>
            <person name="Paterson A."/>
            <person name="Mullet J."/>
            <person name="Bowers J."/>
            <person name="Bruggmann R."/>
            <person name="Dubchak I."/>
            <person name="Grimwood J."/>
            <person name="Gundlach H."/>
            <person name="Haberer G."/>
            <person name="Hellsten U."/>
            <person name="Mitros T."/>
            <person name="Poliakov A."/>
            <person name="Schmutz J."/>
            <person name="Spannagl M."/>
            <person name="Tang H."/>
            <person name="Wang X."/>
            <person name="Wicker T."/>
            <person name="Bharti A."/>
            <person name="Chapman J."/>
            <person name="Feltus F."/>
            <person name="Gowik U."/>
            <person name="Grigoriev I."/>
            <person name="Lyons E."/>
            <person name="Maher C."/>
            <person name="Martis M."/>
            <person name="Narechania A."/>
            <person name="Otillar R."/>
            <person name="Penning B."/>
            <person name="Salamov A."/>
            <person name="Wang Y."/>
            <person name="Zhang L."/>
            <person name="Carpita N."/>
            <person name="Freeling M."/>
            <person name="Gingle A."/>
            <person name="Hash C."/>
            <person name="Keller B."/>
            <person name="Klein P."/>
            <person name="Kresovich S."/>
            <person name="Mccann M."/>
            <person name="Ming R."/>
            <person name="Peterson D."/>
            <person name="Rahman M."/>
            <person name="Ware D."/>
            <person name="Westhoff P."/>
            <person name="Mayer K."/>
            <person name="Messing J."/>
            <person name="Sims D."/>
            <person name="Jenkins J."/>
            <person name="Shu S."/>
            <person name="Rokhsar D."/>
        </authorList>
    </citation>
    <scope>NUCLEOTIDE SEQUENCE</scope>
</reference>
<feature type="transmembrane region" description="Helical" evidence="2">
    <location>
        <begin position="110"/>
        <end position="128"/>
    </location>
</feature>
<dbReference type="FunCoup" id="A0A1Z5RBY7">
    <property type="interactions" value="821"/>
</dbReference>
<dbReference type="eggNOG" id="ENOG502QQZ2">
    <property type="taxonomic scope" value="Eukaryota"/>
</dbReference>
<keyword evidence="2" id="KW-0812">Transmembrane</keyword>
<evidence type="ECO:0000313" key="5">
    <source>
        <dbReference type="Proteomes" id="UP000000768"/>
    </source>
</evidence>
<evidence type="ECO:0000256" key="3">
    <source>
        <dbReference type="SAM" id="SignalP"/>
    </source>
</evidence>
<feature type="transmembrane region" description="Helical" evidence="2">
    <location>
        <begin position="220"/>
        <end position="243"/>
    </location>
</feature>
<keyword evidence="2" id="KW-0472">Membrane</keyword>
<dbReference type="PANTHER" id="PTHR33430">
    <property type="entry name" value="MATERNAL EFFECT EMBRYO ARREST PROTEIN"/>
    <property type="match status" value="1"/>
</dbReference>
<dbReference type="Gramene" id="OQU81099">
    <property type="protein sequence ID" value="OQU81099"/>
    <property type="gene ID" value="SORBI_3006G008100"/>
</dbReference>
<dbReference type="EMBL" id="CM000765">
    <property type="protein sequence ID" value="OQU81098.1"/>
    <property type="molecule type" value="Genomic_DNA"/>
</dbReference>
<proteinExistence type="predicted"/>
<feature type="chain" id="PRO_5011909260" description="PGG domain-containing protein" evidence="3">
    <location>
        <begin position="18"/>
        <end position="248"/>
    </location>
</feature>
<feature type="transmembrane region" description="Helical" evidence="2">
    <location>
        <begin position="180"/>
        <end position="200"/>
    </location>
</feature>
<feature type="signal peptide" evidence="3">
    <location>
        <begin position="1"/>
        <end position="17"/>
    </location>
</feature>
<evidence type="ECO:0008006" key="6">
    <source>
        <dbReference type="Google" id="ProtNLM"/>
    </source>
</evidence>
<dbReference type="ExpressionAtlas" id="A0A1Z5RBY7">
    <property type="expression patterns" value="baseline and differential"/>
</dbReference>
<reference evidence="4 5" key="1">
    <citation type="journal article" date="2009" name="Nature">
        <title>The Sorghum bicolor genome and the diversification of grasses.</title>
        <authorList>
            <person name="Paterson A.H."/>
            <person name="Bowers J.E."/>
            <person name="Bruggmann R."/>
            <person name="Dubchak I."/>
            <person name="Grimwood J."/>
            <person name="Gundlach H."/>
            <person name="Haberer G."/>
            <person name="Hellsten U."/>
            <person name="Mitros T."/>
            <person name="Poliakov A."/>
            <person name="Schmutz J."/>
            <person name="Spannagl M."/>
            <person name="Tang H."/>
            <person name="Wang X."/>
            <person name="Wicker T."/>
            <person name="Bharti A.K."/>
            <person name="Chapman J."/>
            <person name="Feltus F.A."/>
            <person name="Gowik U."/>
            <person name="Grigoriev I.V."/>
            <person name="Lyons E."/>
            <person name="Maher C.A."/>
            <person name="Martis M."/>
            <person name="Narechania A."/>
            <person name="Otillar R.P."/>
            <person name="Penning B.W."/>
            <person name="Salamov A.A."/>
            <person name="Wang Y."/>
            <person name="Zhang L."/>
            <person name="Carpita N.C."/>
            <person name="Freeling M."/>
            <person name="Gingle A.R."/>
            <person name="Hash C.T."/>
            <person name="Keller B."/>
            <person name="Klein P."/>
            <person name="Kresovich S."/>
            <person name="McCann M.C."/>
            <person name="Ming R."/>
            <person name="Peterson D.G."/>
            <person name="Mehboob-ur-Rahman"/>
            <person name="Ware D."/>
            <person name="Westhoff P."/>
            <person name="Mayer K.F."/>
            <person name="Messing J."/>
            <person name="Rokhsar D.S."/>
        </authorList>
    </citation>
    <scope>NUCLEOTIDE SEQUENCE [LARGE SCALE GENOMIC DNA]</scope>
    <source>
        <strain evidence="5">cv. BTx623</strain>
    </source>
</reference>
<keyword evidence="2" id="KW-1133">Transmembrane helix</keyword>
<gene>
    <name evidence="4" type="ORF">SORBI_3006G008100</name>
</gene>
<evidence type="ECO:0000256" key="2">
    <source>
        <dbReference type="SAM" id="Phobius"/>
    </source>
</evidence>
<dbReference type="Gramene" id="OQU81098">
    <property type="protein sequence ID" value="OQU81098"/>
    <property type="gene ID" value="SORBI_3006G008100"/>
</dbReference>
<feature type="transmembrane region" description="Helical" evidence="2">
    <location>
        <begin position="67"/>
        <end position="90"/>
    </location>
</feature>
<organism evidence="4 5">
    <name type="scientific">Sorghum bicolor</name>
    <name type="common">Sorghum</name>
    <name type="synonym">Sorghum vulgare</name>
    <dbReference type="NCBI Taxonomy" id="4558"/>
    <lineage>
        <taxon>Eukaryota</taxon>
        <taxon>Viridiplantae</taxon>
        <taxon>Streptophyta</taxon>
        <taxon>Embryophyta</taxon>
        <taxon>Tracheophyta</taxon>
        <taxon>Spermatophyta</taxon>
        <taxon>Magnoliopsida</taxon>
        <taxon>Liliopsida</taxon>
        <taxon>Poales</taxon>
        <taxon>Poaceae</taxon>
        <taxon>PACMAD clade</taxon>
        <taxon>Panicoideae</taxon>
        <taxon>Andropogonodae</taxon>
        <taxon>Andropogoneae</taxon>
        <taxon>Sorghinae</taxon>
        <taxon>Sorghum</taxon>
    </lineage>
</organism>
<dbReference type="PANTHER" id="PTHR33430:SF8">
    <property type="entry name" value="OS04G0110200 PROTEIN"/>
    <property type="match status" value="1"/>
</dbReference>
<dbReference type="OrthoDB" id="666653at2759"/>
<keyword evidence="5" id="KW-1185">Reference proteome</keyword>
<sequence length="248" mass="26629">MHLLLLDLTNWIICAAAAPFSLSQPTHSLTATGEEPADGPAGHRKKQKQLALMPTLRRRNPELAVKALEGIVSANTFFTVAVFIGITGTITPSSTIPPSCVAGDDIARNFFLFEILSFGFYLLSSLVAQGMKLTITLLASDDFYGDSDKPPPDDCEEMPAWRAAAPRERRRAVLRFAQPMMLLAAGCSIMGTFFLLLSMVDAIQLKFGILSCGIPLAVGATFALSALVVGGLLFYGSTVAYALTHYLP</sequence>
<evidence type="ECO:0000256" key="1">
    <source>
        <dbReference type="SAM" id="MobiDB-lite"/>
    </source>
</evidence>
<name>A0A1Z5RBY7_SORBI</name>
<accession>A0A1Z5RBY7</accession>
<evidence type="ECO:0000313" key="4">
    <source>
        <dbReference type="EMBL" id="OQU81099.1"/>
    </source>
</evidence>
<dbReference type="EMBL" id="CM000765">
    <property type="protein sequence ID" value="OQU81099.1"/>
    <property type="molecule type" value="Genomic_DNA"/>
</dbReference>
<dbReference type="InParanoid" id="A0A1Z5RBY7"/>
<dbReference type="AlphaFoldDB" id="A0A1Z5RBY7"/>
<dbReference type="Proteomes" id="UP000000768">
    <property type="component" value="Chromosome 6"/>
</dbReference>
<dbReference type="STRING" id="4558.A0A1Z5RBY7"/>
<reference evidence="5" key="3">
    <citation type="journal article" date="2018" name="Plant J.">
        <title>The Sorghum bicolor reference genome: improved assembly, gene annotations, a transcriptome atlas, and signatures of genome organization.</title>
        <authorList>
            <person name="McCormick R.F."/>
            <person name="Truong S.K."/>
            <person name="Sreedasyam A."/>
            <person name="Jenkins J."/>
            <person name="Shu S."/>
            <person name="Sims D."/>
            <person name="Kennedy M."/>
            <person name="Amirebrahimi M."/>
            <person name="Weers B.D."/>
            <person name="McKinley B."/>
            <person name="Mattison A."/>
            <person name="Morishige D.T."/>
            <person name="Grimwood J."/>
            <person name="Schmutz J."/>
            <person name="Mullet J.E."/>
        </authorList>
    </citation>
    <scope>NUCLEOTIDE SEQUENCE [LARGE SCALE GENOMIC DNA]</scope>
    <source>
        <strain evidence="5">cv. BTx623</strain>
    </source>
</reference>
<protein>
    <recommendedName>
        <fullName evidence="6">PGG domain-containing protein</fullName>
    </recommendedName>
</protein>